<feature type="compositionally biased region" description="Basic residues" evidence="1">
    <location>
        <begin position="61"/>
        <end position="74"/>
    </location>
</feature>
<dbReference type="Proteomes" id="UP001304895">
    <property type="component" value="Unassembled WGS sequence"/>
</dbReference>
<feature type="compositionally biased region" description="Basic residues" evidence="1">
    <location>
        <begin position="91"/>
        <end position="111"/>
    </location>
</feature>
<feature type="compositionally biased region" description="Basic residues" evidence="1">
    <location>
        <begin position="122"/>
        <end position="142"/>
    </location>
</feature>
<keyword evidence="3" id="KW-1185">Reference proteome</keyword>
<dbReference type="AlphaFoldDB" id="A0AAN6UKY9"/>
<protein>
    <submittedName>
        <fullName evidence="2">Uncharacterized protein</fullName>
    </submittedName>
</protein>
<comment type="caution">
    <text evidence="2">The sequence shown here is derived from an EMBL/GenBank/DDBJ whole genome shotgun (WGS) entry which is preliminary data.</text>
</comment>
<gene>
    <name evidence="2" type="ORF">BT67DRAFT_296599</name>
</gene>
<organism evidence="2 3">
    <name type="scientific">Trichocladium antarcticum</name>
    <dbReference type="NCBI Taxonomy" id="1450529"/>
    <lineage>
        <taxon>Eukaryota</taxon>
        <taxon>Fungi</taxon>
        <taxon>Dikarya</taxon>
        <taxon>Ascomycota</taxon>
        <taxon>Pezizomycotina</taxon>
        <taxon>Sordariomycetes</taxon>
        <taxon>Sordariomycetidae</taxon>
        <taxon>Sordariales</taxon>
        <taxon>Chaetomiaceae</taxon>
        <taxon>Trichocladium</taxon>
    </lineage>
</organism>
<name>A0AAN6UKY9_9PEZI</name>
<evidence type="ECO:0000256" key="1">
    <source>
        <dbReference type="SAM" id="MobiDB-lite"/>
    </source>
</evidence>
<evidence type="ECO:0000313" key="2">
    <source>
        <dbReference type="EMBL" id="KAK4134520.1"/>
    </source>
</evidence>
<reference evidence="2" key="2">
    <citation type="submission" date="2023-05" db="EMBL/GenBank/DDBJ databases">
        <authorList>
            <consortium name="Lawrence Berkeley National Laboratory"/>
            <person name="Steindorff A."/>
            <person name="Hensen N."/>
            <person name="Bonometti L."/>
            <person name="Westerberg I."/>
            <person name="Brannstrom I.O."/>
            <person name="Guillou S."/>
            <person name="Cros-Aarteil S."/>
            <person name="Calhoun S."/>
            <person name="Haridas S."/>
            <person name="Kuo A."/>
            <person name="Mondo S."/>
            <person name="Pangilinan J."/>
            <person name="Riley R."/>
            <person name="Labutti K."/>
            <person name="Andreopoulos B."/>
            <person name="Lipzen A."/>
            <person name="Chen C."/>
            <person name="Yanf M."/>
            <person name="Daum C."/>
            <person name="Ng V."/>
            <person name="Clum A."/>
            <person name="Ohm R."/>
            <person name="Martin F."/>
            <person name="Silar P."/>
            <person name="Natvig D."/>
            <person name="Lalanne C."/>
            <person name="Gautier V."/>
            <person name="Ament-Velasquez S.L."/>
            <person name="Kruys A."/>
            <person name="Hutchinson M.I."/>
            <person name="Powell A.J."/>
            <person name="Barry K."/>
            <person name="Miller A.N."/>
            <person name="Grigoriev I.V."/>
            <person name="Debuchy R."/>
            <person name="Gladieux P."/>
            <person name="Thoren M.H."/>
            <person name="Johannesson H."/>
        </authorList>
    </citation>
    <scope>NUCLEOTIDE SEQUENCE</scope>
    <source>
        <strain evidence="2">CBS 123565</strain>
    </source>
</reference>
<dbReference type="EMBL" id="MU853408">
    <property type="protein sequence ID" value="KAK4134520.1"/>
    <property type="molecule type" value="Genomic_DNA"/>
</dbReference>
<evidence type="ECO:0000313" key="3">
    <source>
        <dbReference type="Proteomes" id="UP001304895"/>
    </source>
</evidence>
<reference evidence="2" key="1">
    <citation type="journal article" date="2023" name="Mol. Phylogenet. Evol.">
        <title>Genome-scale phylogeny and comparative genomics of the fungal order Sordariales.</title>
        <authorList>
            <person name="Hensen N."/>
            <person name="Bonometti L."/>
            <person name="Westerberg I."/>
            <person name="Brannstrom I.O."/>
            <person name="Guillou S."/>
            <person name="Cros-Aarteil S."/>
            <person name="Calhoun S."/>
            <person name="Haridas S."/>
            <person name="Kuo A."/>
            <person name="Mondo S."/>
            <person name="Pangilinan J."/>
            <person name="Riley R."/>
            <person name="LaButti K."/>
            <person name="Andreopoulos B."/>
            <person name="Lipzen A."/>
            <person name="Chen C."/>
            <person name="Yan M."/>
            <person name="Daum C."/>
            <person name="Ng V."/>
            <person name="Clum A."/>
            <person name="Steindorff A."/>
            <person name="Ohm R.A."/>
            <person name="Martin F."/>
            <person name="Silar P."/>
            <person name="Natvig D.O."/>
            <person name="Lalanne C."/>
            <person name="Gautier V."/>
            <person name="Ament-Velasquez S.L."/>
            <person name="Kruys A."/>
            <person name="Hutchinson M.I."/>
            <person name="Powell A.J."/>
            <person name="Barry K."/>
            <person name="Miller A.N."/>
            <person name="Grigoriev I.V."/>
            <person name="Debuchy R."/>
            <person name="Gladieux P."/>
            <person name="Hiltunen Thoren M."/>
            <person name="Johannesson H."/>
        </authorList>
    </citation>
    <scope>NUCLEOTIDE SEQUENCE</scope>
    <source>
        <strain evidence="2">CBS 123565</strain>
    </source>
</reference>
<accession>A0AAN6UKY9</accession>
<feature type="compositionally biased region" description="Polar residues" evidence="1">
    <location>
        <begin position="1"/>
        <end position="12"/>
    </location>
</feature>
<feature type="region of interest" description="Disordered" evidence="1">
    <location>
        <begin position="1"/>
        <end position="143"/>
    </location>
</feature>
<feature type="compositionally biased region" description="Polar residues" evidence="1">
    <location>
        <begin position="32"/>
        <end position="41"/>
    </location>
</feature>
<proteinExistence type="predicted"/>
<sequence>MKTATPPSQSHGPATANGATCRVRGRRMPTVARSQQATGTASALRRAGPTATGARSPRPSRQPRRAAQHFRHGAARPLPGRTYRSPATRPCRCRCRSRQARPTRRSRRTSRTRSGLQGGSRGRARTRLRRSSSKWCSARRPRRGNEAGRRYLLSIYLPVIH</sequence>